<dbReference type="EMBL" id="FNWU01000002">
    <property type="protein sequence ID" value="SEH46048.1"/>
    <property type="molecule type" value="Genomic_DNA"/>
</dbReference>
<dbReference type="SUPFAM" id="SSF81442">
    <property type="entry name" value="Cytochrome c oxidase subunit I-like"/>
    <property type="match status" value="1"/>
</dbReference>
<evidence type="ECO:0000256" key="1">
    <source>
        <dbReference type="SAM" id="Phobius"/>
    </source>
</evidence>
<feature type="transmembrane region" description="Helical" evidence="1">
    <location>
        <begin position="297"/>
        <end position="316"/>
    </location>
</feature>
<evidence type="ECO:0008006" key="4">
    <source>
        <dbReference type="Google" id="ProtNLM"/>
    </source>
</evidence>
<dbReference type="STRING" id="1267564.SAMN05192561_102110"/>
<reference evidence="2 3" key="1">
    <citation type="submission" date="2016-10" db="EMBL/GenBank/DDBJ databases">
        <authorList>
            <person name="de Groot N.N."/>
        </authorList>
    </citation>
    <scope>NUCLEOTIDE SEQUENCE [LARGE SCALE GENOMIC DNA]</scope>
    <source>
        <strain evidence="2 3">IBRC-M10418</strain>
    </source>
</reference>
<feature type="transmembrane region" description="Helical" evidence="1">
    <location>
        <begin position="97"/>
        <end position="118"/>
    </location>
</feature>
<dbReference type="AlphaFoldDB" id="A0A1H6ICH3"/>
<feature type="transmembrane region" description="Helical" evidence="1">
    <location>
        <begin position="336"/>
        <end position="362"/>
    </location>
</feature>
<evidence type="ECO:0000313" key="3">
    <source>
        <dbReference type="Proteomes" id="UP000199215"/>
    </source>
</evidence>
<proteinExistence type="predicted"/>
<feature type="transmembrane region" description="Helical" evidence="1">
    <location>
        <begin position="23"/>
        <end position="43"/>
    </location>
</feature>
<gene>
    <name evidence="2" type="ORF">SAMN05192561_102110</name>
</gene>
<dbReference type="InterPro" id="IPR036927">
    <property type="entry name" value="Cyt_c_oxase-like_su1_sf"/>
</dbReference>
<protein>
    <recommendedName>
        <fullName evidence="4">Cytochrome oxidase subunit I profile domain-containing protein</fullName>
    </recommendedName>
</protein>
<feature type="transmembrane region" description="Helical" evidence="1">
    <location>
        <begin position="157"/>
        <end position="180"/>
    </location>
</feature>
<feature type="transmembrane region" description="Helical" evidence="1">
    <location>
        <begin position="390"/>
        <end position="409"/>
    </location>
</feature>
<dbReference type="Proteomes" id="UP000199215">
    <property type="component" value="Unassembled WGS sequence"/>
</dbReference>
<keyword evidence="3" id="KW-1185">Reference proteome</keyword>
<feature type="transmembrane region" description="Helical" evidence="1">
    <location>
        <begin position="124"/>
        <end position="145"/>
    </location>
</feature>
<name>A0A1H6ICH3_9EURY</name>
<feature type="transmembrane region" description="Helical" evidence="1">
    <location>
        <begin position="63"/>
        <end position="85"/>
    </location>
</feature>
<dbReference type="RefSeq" id="WP_092815964.1">
    <property type="nucleotide sequence ID" value="NZ_FNWU01000002.1"/>
</dbReference>
<keyword evidence="1" id="KW-0812">Transmembrane</keyword>
<feature type="transmembrane region" description="Helical" evidence="1">
    <location>
        <begin position="233"/>
        <end position="251"/>
    </location>
</feature>
<dbReference type="OrthoDB" id="145655at2157"/>
<feature type="transmembrane region" description="Helical" evidence="1">
    <location>
        <begin position="429"/>
        <end position="456"/>
    </location>
</feature>
<accession>A0A1H6ICH3</accession>
<feature type="transmembrane region" description="Helical" evidence="1">
    <location>
        <begin position="200"/>
        <end position="221"/>
    </location>
</feature>
<sequence length="476" mass="49679">MSVVPGTVDTEQQPPMTVPLRHFLVALGFLLAGGVVGGVSVLGGIGPITAPGLSSLAHVHLLLAGWVCVTIMGAMTQFVPVWSGVELYSRRLATRQLQLVAVGLVGFVGGLLAGRLALIPVFGALMVVGFWVFAYNIAATIRGVGQLATLDVTERHFLIAVGFFLLLTAAGLVLAVDLVVPILRATPIDRADLVGAHATLAVFGAILTTVLGALFQLATMFTQTDLHGIDHPLRRIVSVGYPVGVIALASGRLLGPDIAGGRLLGVVGGGLVIAGVLAMSVILARRLFEAQVPWTPMLSRYAVLAPAMALWALLTLPRWLRAPLAAETRFGAPGTVHLLGLGVIGFVVLGTVYHVVPFIVWVHRYSDRLGFEDVPMIDDLYSDRLARIDFACFLGGTLLLVVSDLLATLPESALGAGIGIGSGVDVARLVTTGAGLGGAAILVGVVVFCLNVVSVLRTHSPHSVRAILFGTRRSEG</sequence>
<feature type="transmembrane region" description="Helical" evidence="1">
    <location>
        <begin position="263"/>
        <end position="285"/>
    </location>
</feature>
<dbReference type="Gene3D" id="1.20.210.10">
    <property type="entry name" value="Cytochrome c oxidase-like, subunit I domain"/>
    <property type="match status" value="2"/>
</dbReference>
<keyword evidence="1" id="KW-1133">Transmembrane helix</keyword>
<organism evidence="2 3">
    <name type="scientific">Halopenitus malekzadehii</name>
    <dbReference type="NCBI Taxonomy" id="1267564"/>
    <lineage>
        <taxon>Archaea</taxon>
        <taxon>Methanobacteriati</taxon>
        <taxon>Methanobacteriota</taxon>
        <taxon>Stenosarchaea group</taxon>
        <taxon>Halobacteria</taxon>
        <taxon>Halobacteriales</taxon>
        <taxon>Haloferacaceae</taxon>
        <taxon>Halopenitus</taxon>
    </lineage>
</organism>
<evidence type="ECO:0000313" key="2">
    <source>
        <dbReference type="EMBL" id="SEH46048.1"/>
    </source>
</evidence>
<keyword evidence="1" id="KW-0472">Membrane</keyword>